<evidence type="ECO:0000313" key="3">
    <source>
        <dbReference type="Proteomes" id="UP001479436"/>
    </source>
</evidence>
<comment type="caution">
    <text evidence="2">The sequence shown here is derived from an EMBL/GenBank/DDBJ whole genome shotgun (WGS) entry which is preliminary data.</text>
</comment>
<keyword evidence="1" id="KW-0812">Transmembrane</keyword>
<keyword evidence="1" id="KW-1133">Transmembrane helix</keyword>
<keyword evidence="1" id="KW-0472">Membrane</keyword>
<organism evidence="2 3">
    <name type="scientific">Basidiobolus ranarum</name>
    <dbReference type="NCBI Taxonomy" id="34480"/>
    <lineage>
        <taxon>Eukaryota</taxon>
        <taxon>Fungi</taxon>
        <taxon>Fungi incertae sedis</taxon>
        <taxon>Zoopagomycota</taxon>
        <taxon>Entomophthoromycotina</taxon>
        <taxon>Basidiobolomycetes</taxon>
        <taxon>Basidiobolales</taxon>
        <taxon>Basidiobolaceae</taxon>
        <taxon>Basidiobolus</taxon>
    </lineage>
</organism>
<evidence type="ECO:0000313" key="2">
    <source>
        <dbReference type="EMBL" id="KAK9768530.1"/>
    </source>
</evidence>
<accession>A0ABR2X465</accession>
<gene>
    <name evidence="2" type="ORF">K7432_000742</name>
</gene>
<reference evidence="2 3" key="1">
    <citation type="submission" date="2023-04" db="EMBL/GenBank/DDBJ databases">
        <title>Genome of Basidiobolus ranarum AG-B5.</title>
        <authorList>
            <person name="Stajich J.E."/>
            <person name="Carter-House D."/>
            <person name="Gryganskyi A."/>
        </authorList>
    </citation>
    <scope>NUCLEOTIDE SEQUENCE [LARGE SCALE GENOMIC DNA]</scope>
    <source>
        <strain evidence="2 3">AG-B5</strain>
    </source>
</reference>
<sequence length="188" mass="21942">MQPQNGGWCPLQDNHSFAIKSTPMDLLFTEEDTMRLSLCSLLLTLVYFLGLTSGVRGLRRHSSINWNKEFQKIWRIYEPELKHRLTRYKGGEIDQPVAISESSYIVEIIDRTVEMFVKKHLKEALRDYSKVDKALLKLLKQCRYYIGKYDARYNDPLPKSLSRKPLEPGYALGHLAIRYFLTALHYAV</sequence>
<dbReference type="EMBL" id="JASJQH010000014">
    <property type="protein sequence ID" value="KAK9768530.1"/>
    <property type="molecule type" value="Genomic_DNA"/>
</dbReference>
<dbReference type="Proteomes" id="UP001479436">
    <property type="component" value="Unassembled WGS sequence"/>
</dbReference>
<keyword evidence="3" id="KW-1185">Reference proteome</keyword>
<feature type="transmembrane region" description="Helical" evidence="1">
    <location>
        <begin position="34"/>
        <end position="55"/>
    </location>
</feature>
<evidence type="ECO:0000256" key="1">
    <source>
        <dbReference type="SAM" id="Phobius"/>
    </source>
</evidence>
<protein>
    <submittedName>
        <fullName evidence="2">Uncharacterized protein</fullName>
    </submittedName>
</protein>
<proteinExistence type="predicted"/>
<name>A0ABR2X465_9FUNG</name>